<feature type="transmembrane region" description="Helical" evidence="2">
    <location>
        <begin position="108"/>
        <end position="128"/>
    </location>
</feature>
<dbReference type="AlphaFoldDB" id="S6B7J0"/>
<dbReference type="HOGENOM" id="CLU_2022783_0_0_4"/>
<evidence type="ECO:0000256" key="1">
    <source>
        <dbReference type="SAM" id="Coils"/>
    </source>
</evidence>
<evidence type="ECO:0000256" key="2">
    <source>
        <dbReference type="SAM" id="Phobius"/>
    </source>
</evidence>
<keyword evidence="2" id="KW-0472">Membrane</keyword>
<gene>
    <name evidence="3" type="ORF">SCD_n02606</name>
</gene>
<dbReference type="RefSeq" id="WP_009207634.1">
    <property type="nucleotide sequence ID" value="NC_022357.1"/>
</dbReference>
<accession>S6B7J0</accession>
<feature type="coiled-coil region" evidence="1">
    <location>
        <begin position="60"/>
        <end position="94"/>
    </location>
</feature>
<name>S6B7J0_SULDS</name>
<dbReference type="Proteomes" id="UP000015559">
    <property type="component" value="Chromosome"/>
</dbReference>
<evidence type="ECO:0000313" key="3">
    <source>
        <dbReference type="EMBL" id="BAN36407.1"/>
    </source>
</evidence>
<keyword evidence="2" id="KW-1133">Transmembrane helix</keyword>
<keyword evidence="2" id="KW-0812">Transmembrane</keyword>
<protein>
    <submittedName>
        <fullName evidence="3">Uncharacterized protein</fullName>
    </submittedName>
</protein>
<dbReference type="STRING" id="1163617.SCD_n02606"/>
<keyword evidence="1" id="KW-0175">Coiled coil</keyword>
<dbReference type="KEGG" id="sdr:SCD_n02606"/>
<proteinExistence type="predicted"/>
<dbReference type="OrthoDB" id="8564508at2"/>
<reference evidence="3 4" key="1">
    <citation type="journal article" date="2012" name="Appl. Environ. Microbiol.">
        <title>Draft genome sequence of a psychrotolerant sulfur-oxidizing bacterium, Sulfuricella denitrificans skB26, and proteomic insights into cold adaptation.</title>
        <authorList>
            <person name="Watanabe T."/>
            <person name="Kojima H."/>
            <person name="Fukui M."/>
        </authorList>
    </citation>
    <scope>NUCLEOTIDE SEQUENCE [LARGE SCALE GENOMIC DNA]</scope>
    <source>
        <strain evidence="4">skB26</strain>
    </source>
</reference>
<sequence>MAISLFAALKLVPWADVVSNAPLVVDGAKKLWKVVGKKKTQSTADNAEIEHELTPDERAIAAVKLRVSSLEANVADLQREMVSSAELIKALADQNSQLIKAVGLQRRLLLAVIAILGAVAVSCVYLLWVR</sequence>
<dbReference type="EMBL" id="AP013066">
    <property type="protein sequence ID" value="BAN36407.1"/>
    <property type="molecule type" value="Genomic_DNA"/>
</dbReference>
<evidence type="ECO:0000313" key="4">
    <source>
        <dbReference type="Proteomes" id="UP000015559"/>
    </source>
</evidence>
<organism evidence="3 4">
    <name type="scientific">Sulfuricella denitrificans (strain DSM 22764 / NBRC 105220 / skB26)</name>
    <dbReference type="NCBI Taxonomy" id="1163617"/>
    <lineage>
        <taxon>Bacteria</taxon>
        <taxon>Pseudomonadati</taxon>
        <taxon>Pseudomonadota</taxon>
        <taxon>Betaproteobacteria</taxon>
        <taxon>Nitrosomonadales</taxon>
        <taxon>Sulfuricellaceae</taxon>
        <taxon>Sulfuricella</taxon>
    </lineage>
</organism>
<keyword evidence="4" id="KW-1185">Reference proteome</keyword>
<dbReference type="eggNOG" id="ENOG5032Z0T">
    <property type="taxonomic scope" value="Bacteria"/>
</dbReference>